<gene>
    <name evidence="2" type="ORF">glt_00266</name>
</gene>
<feature type="domain" description="NADAR" evidence="1">
    <location>
        <begin position="8"/>
        <end position="167"/>
    </location>
</feature>
<dbReference type="SUPFAM" id="SSF143990">
    <property type="entry name" value="YbiA-like"/>
    <property type="match status" value="1"/>
</dbReference>
<dbReference type="InterPro" id="IPR037238">
    <property type="entry name" value="YbiA-like_sf"/>
</dbReference>
<evidence type="ECO:0000313" key="2">
    <source>
        <dbReference type="EMBL" id="AGF85075.1"/>
    </source>
</evidence>
<dbReference type="Proteomes" id="UP000241071">
    <property type="component" value="Segment"/>
</dbReference>
<dbReference type="Pfam" id="PF08719">
    <property type="entry name" value="NADAR"/>
    <property type="match status" value="1"/>
</dbReference>
<dbReference type="EMBL" id="KC008572">
    <property type="protein sequence ID" value="AGF85075.1"/>
    <property type="molecule type" value="Genomic_DNA"/>
</dbReference>
<evidence type="ECO:0000313" key="3">
    <source>
        <dbReference type="Proteomes" id="UP000241071"/>
    </source>
</evidence>
<dbReference type="CDD" id="cd15457">
    <property type="entry name" value="NADAR"/>
    <property type="match status" value="1"/>
</dbReference>
<organism evidence="2 3">
    <name type="scientific">Moumouvirus goulette</name>
    <dbReference type="NCBI Taxonomy" id="1247379"/>
    <lineage>
        <taxon>Viruses</taxon>
        <taxon>Varidnaviria</taxon>
        <taxon>Bamfordvirae</taxon>
        <taxon>Nucleocytoviricota</taxon>
        <taxon>Megaviricetes</taxon>
        <taxon>Imitervirales</taxon>
        <taxon>Mimiviridae</taxon>
        <taxon>Megamimivirinae</taxon>
        <taxon>Moumouvirus</taxon>
        <taxon>Moumouvirus goulettemassiliense</taxon>
    </lineage>
</organism>
<name>M1NM31_9VIRU</name>
<protein>
    <recommendedName>
        <fullName evidence="1">NADAR domain-containing protein</fullName>
    </recommendedName>
</protein>
<dbReference type="InterPro" id="IPR012816">
    <property type="entry name" value="NADAR"/>
</dbReference>
<accession>M1NM31</accession>
<sequence>METDNYIFFYGHNPNKKGTEIYSQWFPSIFYEEIDNKIIQYFNAEQYMMAHKALLFEDFHNYKKFMKENNPSKVKKAGRRIKNFNEDLWNDYKYDIVVSGNKLKFEQNPDLLEKLLKTGNKLFVESSPYDYIWGIGMSANEAIKLSENKWPGKNLLGKAITQVRNELNI</sequence>
<dbReference type="NCBIfam" id="TIGR02464">
    <property type="entry name" value="ribofla_fusion"/>
    <property type="match status" value="1"/>
</dbReference>
<evidence type="ECO:0000259" key="1">
    <source>
        <dbReference type="Pfam" id="PF08719"/>
    </source>
</evidence>
<dbReference type="Gene3D" id="1.10.357.40">
    <property type="entry name" value="YbiA-like"/>
    <property type="match status" value="1"/>
</dbReference>
<reference evidence="2 3" key="1">
    <citation type="submission" date="2012-10" db="EMBL/GenBank/DDBJ databases">
        <title>Complete genome sequence of Moumouvirus goulette.</title>
        <authorList>
            <person name="Fournous G."/>
            <person name="Bougalmi M."/>
            <person name="Colson P."/>
        </authorList>
    </citation>
    <scope>NUCLEOTIDE SEQUENCE [LARGE SCALE GENOMIC DNA]</scope>
</reference>
<proteinExistence type="predicted"/>
<keyword evidence="3" id="KW-1185">Reference proteome</keyword>